<evidence type="ECO:0000256" key="9">
    <source>
        <dbReference type="ARBA" id="ARBA00023065"/>
    </source>
</evidence>
<comment type="subcellular location">
    <subcellularLocation>
        <location evidence="1 12">Mitochondrion membrane</location>
        <topology evidence="1 12">Single-pass membrane protein</topology>
    </subcellularLocation>
</comment>
<dbReference type="EMBL" id="JX412835">
    <property type="protein sequence ID" value="ALO77399.1"/>
    <property type="molecule type" value="Genomic_DNA"/>
</dbReference>
<dbReference type="GO" id="GO:0015986">
    <property type="term" value="P:proton motive force-driven ATP synthesis"/>
    <property type="evidence" value="ECO:0007669"/>
    <property type="project" value="InterPro"/>
</dbReference>
<dbReference type="InterPro" id="IPR001421">
    <property type="entry name" value="ATP8_metazoa"/>
</dbReference>
<name>A0A0S2MRR3_9CARA</name>
<keyword evidence="4 12" id="KW-0813">Transport</keyword>
<evidence type="ECO:0000256" key="4">
    <source>
        <dbReference type="ARBA" id="ARBA00022448"/>
    </source>
</evidence>
<evidence type="ECO:0000256" key="12">
    <source>
        <dbReference type="RuleBase" id="RU003661"/>
    </source>
</evidence>
<evidence type="ECO:0000256" key="10">
    <source>
        <dbReference type="ARBA" id="ARBA00023128"/>
    </source>
</evidence>
<evidence type="ECO:0000256" key="5">
    <source>
        <dbReference type="ARBA" id="ARBA00022547"/>
    </source>
</evidence>
<evidence type="ECO:0000256" key="7">
    <source>
        <dbReference type="ARBA" id="ARBA00022781"/>
    </source>
</evidence>
<reference evidence="14" key="1">
    <citation type="submission" date="2012-06" db="EMBL/GenBank/DDBJ databases">
        <title>Mitogenomics of the Coleoptera under dense taxon sampling.</title>
        <authorList>
            <person name="Timmermans M.J.T.N."/>
            <person name="Lim J."/>
            <person name="Dodsworth S."/>
            <person name="Haran J."/>
            <person name="Ahrens D."/>
            <person name="Bocak L."/>
            <person name="London A."/>
            <person name="Culverwell L."/>
            <person name="Vogler A.P."/>
        </authorList>
    </citation>
    <scope>NUCLEOTIDE SEQUENCE</scope>
</reference>
<evidence type="ECO:0000256" key="3">
    <source>
        <dbReference type="ARBA" id="ARBA00011291"/>
    </source>
</evidence>
<keyword evidence="10 12" id="KW-0496">Mitochondrion</keyword>
<feature type="transmembrane region" description="Helical" evidence="13">
    <location>
        <begin position="12"/>
        <end position="31"/>
    </location>
</feature>
<dbReference type="AlphaFoldDB" id="A0A0S2MRR3"/>
<dbReference type="Pfam" id="PF00895">
    <property type="entry name" value="ATP-synt_8"/>
    <property type="match status" value="1"/>
</dbReference>
<protein>
    <recommendedName>
        <fullName evidence="12">ATP synthase complex subunit 8</fullName>
    </recommendedName>
</protein>
<keyword evidence="7 12" id="KW-0375">Hydrogen ion transport</keyword>
<evidence type="ECO:0000256" key="8">
    <source>
        <dbReference type="ARBA" id="ARBA00022989"/>
    </source>
</evidence>
<evidence type="ECO:0000256" key="2">
    <source>
        <dbReference type="ARBA" id="ARBA00008892"/>
    </source>
</evidence>
<evidence type="ECO:0000256" key="6">
    <source>
        <dbReference type="ARBA" id="ARBA00022692"/>
    </source>
</evidence>
<evidence type="ECO:0000313" key="14">
    <source>
        <dbReference type="EMBL" id="ALO77399.1"/>
    </source>
</evidence>
<evidence type="ECO:0000256" key="11">
    <source>
        <dbReference type="ARBA" id="ARBA00023136"/>
    </source>
</evidence>
<accession>A0A0S2MRR3</accession>
<comment type="similarity">
    <text evidence="2 12">Belongs to the ATPase protein 8 family.</text>
</comment>
<keyword evidence="11 13" id="KW-0472">Membrane</keyword>
<geneLocation type="mitochondrion" evidence="14"/>
<dbReference type="GO" id="GO:0031966">
    <property type="term" value="C:mitochondrial membrane"/>
    <property type="evidence" value="ECO:0007669"/>
    <property type="project" value="UniProtKB-SubCell"/>
</dbReference>
<organism evidence="14">
    <name type="scientific">Agonum muelleri</name>
    <dbReference type="NCBI Taxonomy" id="536884"/>
    <lineage>
        <taxon>Eukaryota</taxon>
        <taxon>Metazoa</taxon>
        <taxon>Ecdysozoa</taxon>
        <taxon>Arthropoda</taxon>
        <taxon>Hexapoda</taxon>
        <taxon>Insecta</taxon>
        <taxon>Pterygota</taxon>
        <taxon>Neoptera</taxon>
        <taxon>Endopterygota</taxon>
        <taxon>Coleoptera</taxon>
        <taxon>Adephaga</taxon>
        <taxon>Caraboidea</taxon>
        <taxon>Carabidae</taxon>
        <taxon>Platyninae</taxon>
        <taxon>Platynini</taxon>
        <taxon>Agonum</taxon>
    </lineage>
</organism>
<evidence type="ECO:0000256" key="13">
    <source>
        <dbReference type="SAM" id="Phobius"/>
    </source>
</evidence>
<keyword evidence="5 12" id="KW-0138">CF(0)</keyword>
<proteinExistence type="inferred from homology"/>
<evidence type="ECO:0000256" key="1">
    <source>
        <dbReference type="ARBA" id="ARBA00004304"/>
    </source>
</evidence>
<dbReference type="GO" id="GO:0015078">
    <property type="term" value="F:proton transmembrane transporter activity"/>
    <property type="evidence" value="ECO:0007669"/>
    <property type="project" value="InterPro"/>
</dbReference>
<sequence length="54" mass="6868">MPQMAPMNWLFLYLMFTLIFFLFNFLNYYMFLAKNNNDNMKNNNYIKKILNWKW</sequence>
<dbReference type="GO" id="GO:0045259">
    <property type="term" value="C:proton-transporting ATP synthase complex"/>
    <property type="evidence" value="ECO:0007669"/>
    <property type="project" value="UniProtKB-KW"/>
</dbReference>
<keyword evidence="6 12" id="KW-0812">Transmembrane</keyword>
<keyword evidence="8 13" id="KW-1133">Transmembrane helix</keyword>
<comment type="subunit">
    <text evidence="3">F-type ATPases have 2 components, CF(1) - the catalytic core - and CF(0) - the membrane proton channel.</text>
</comment>
<keyword evidence="9 12" id="KW-0406">Ion transport</keyword>
<gene>
    <name evidence="14" type="primary">atp8</name>
</gene>